<comment type="caution">
    <text evidence="3">The sequence shown here is derived from an EMBL/GenBank/DDBJ whole genome shotgun (WGS) entry which is preliminary data.</text>
</comment>
<dbReference type="GO" id="GO:0005886">
    <property type="term" value="C:plasma membrane"/>
    <property type="evidence" value="ECO:0007669"/>
    <property type="project" value="TreeGrafter"/>
</dbReference>
<dbReference type="EC" id="2.7.7.65" evidence="1"/>
<dbReference type="InterPro" id="IPR000160">
    <property type="entry name" value="GGDEF_dom"/>
</dbReference>
<dbReference type="EMBL" id="JABAIK010000033">
    <property type="protein sequence ID" value="NLS14865.1"/>
    <property type="molecule type" value="Genomic_DNA"/>
</dbReference>
<evidence type="ECO:0000256" key="1">
    <source>
        <dbReference type="ARBA" id="ARBA00012528"/>
    </source>
</evidence>
<dbReference type="SUPFAM" id="SSF55073">
    <property type="entry name" value="Nucleotide cyclase"/>
    <property type="match status" value="1"/>
</dbReference>
<dbReference type="NCBIfam" id="TIGR00254">
    <property type="entry name" value="GGDEF"/>
    <property type="match status" value="1"/>
</dbReference>
<keyword evidence="4" id="KW-1185">Reference proteome</keyword>
<organism evidence="3 4">
    <name type="scientific">Vibrio agarilyticus</name>
    <dbReference type="NCBI Taxonomy" id="2726741"/>
    <lineage>
        <taxon>Bacteria</taxon>
        <taxon>Pseudomonadati</taxon>
        <taxon>Pseudomonadota</taxon>
        <taxon>Gammaproteobacteria</taxon>
        <taxon>Vibrionales</taxon>
        <taxon>Vibrionaceae</taxon>
        <taxon>Vibrio</taxon>
    </lineage>
</organism>
<dbReference type="GO" id="GO:1902201">
    <property type="term" value="P:negative regulation of bacterial-type flagellum-dependent cell motility"/>
    <property type="evidence" value="ECO:0007669"/>
    <property type="project" value="TreeGrafter"/>
</dbReference>
<dbReference type="GO" id="GO:0052621">
    <property type="term" value="F:diguanylate cyclase activity"/>
    <property type="evidence" value="ECO:0007669"/>
    <property type="project" value="UniProtKB-EC"/>
</dbReference>
<protein>
    <recommendedName>
        <fullName evidence="1">diguanylate cyclase</fullName>
        <ecNumber evidence="1">2.7.7.65</ecNumber>
    </recommendedName>
</protein>
<dbReference type="GO" id="GO:0043709">
    <property type="term" value="P:cell adhesion involved in single-species biofilm formation"/>
    <property type="evidence" value="ECO:0007669"/>
    <property type="project" value="TreeGrafter"/>
</dbReference>
<dbReference type="CDD" id="cd01949">
    <property type="entry name" value="GGDEF"/>
    <property type="match status" value="1"/>
</dbReference>
<dbReference type="SMART" id="SM00267">
    <property type="entry name" value="GGDEF"/>
    <property type="match status" value="1"/>
</dbReference>
<evidence type="ECO:0000313" key="4">
    <source>
        <dbReference type="Proteomes" id="UP000535589"/>
    </source>
</evidence>
<dbReference type="PROSITE" id="PS50887">
    <property type="entry name" value="GGDEF"/>
    <property type="match status" value="1"/>
</dbReference>
<dbReference type="Gene3D" id="3.30.70.270">
    <property type="match status" value="1"/>
</dbReference>
<dbReference type="PANTHER" id="PTHR45138">
    <property type="entry name" value="REGULATORY COMPONENTS OF SENSORY TRANSDUCTION SYSTEM"/>
    <property type="match status" value="1"/>
</dbReference>
<dbReference type="InterPro" id="IPR029787">
    <property type="entry name" value="Nucleotide_cyclase"/>
</dbReference>
<dbReference type="Proteomes" id="UP000535589">
    <property type="component" value="Unassembled WGS sequence"/>
</dbReference>
<reference evidence="3 4" key="1">
    <citation type="submission" date="2020-04" db="EMBL/GenBank/DDBJ databases">
        <title>Vibrio sp. SM6, a novel species isolated from seawater.</title>
        <authorList>
            <person name="Wang X."/>
        </authorList>
    </citation>
    <scope>NUCLEOTIDE SEQUENCE [LARGE SCALE GENOMIC DNA]</scope>
    <source>
        <strain evidence="3 4">SM6</strain>
    </source>
</reference>
<accession>A0A7X8TU69</accession>
<dbReference type="Pfam" id="PF00990">
    <property type="entry name" value="GGDEF"/>
    <property type="match status" value="1"/>
</dbReference>
<feature type="domain" description="GGDEF" evidence="2">
    <location>
        <begin position="83"/>
        <end position="222"/>
    </location>
</feature>
<dbReference type="PANTHER" id="PTHR45138:SF23">
    <property type="entry name" value="SIGNALING PROTEIN"/>
    <property type="match status" value="1"/>
</dbReference>
<dbReference type="AlphaFoldDB" id="A0A7X8TU69"/>
<evidence type="ECO:0000259" key="2">
    <source>
        <dbReference type="PROSITE" id="PS50887"/>
    </source>
</evidence>
<dbReference type="InterPro" id="IPR050469">
    <property type="entry name" value="Diguanylate_Cyclase"/>
</dbReference>
<proteinExistence type="predicted"/>
<dbReference type="RefSeq" id="WP_168837938.1">
    <property type="nucleotide sequence ID" value="NZ_JABAIK010000033.1"/>
</dbReference>
<evidence type="ECO:0000313" key="3">
    <source>
        <dbReference type="EMBL" id="NLS14865.1"/>
    </source>
</evidence>
<name>A0A7X8TU69_9VIBR</name>
<gene>
    <name evidence="3" type="ORF">HGP28_18560</name>
</gene>
<dbReference type="InterPro" id="IPR043128">
    <property type="entry name" value="Rev_trsase/Diguanyl_cyclase"/>
</dbReference>
<sequence length="222" mass="25102">MTDFSYSVTAEIKNSYQLPIEIALINDYLLLNTINNLQAENAVLIEKVHKLEQVVNFDGLTGLSRREWCFYALNKMIADEAVEQISVVFLDLDNLKAINDMMGHYVGDLVICSFSNMLKKHCPERAVVSRYGGDEFVVLLPNFSLQQAEAWCDILKFQVNENTLNDNAVEKLNVDFSHGVHNVTTCNDCSNIDLGILANELIQKADQAMYRDKRTKKTSDGL</sequence>